<evidence type="ECO:0000313" key="9">
    <source>
        <dbReference type="Proteomes" id="UP000036987"/>
    </source>
</evidence>
<dbReference type="PANTHER" id="PTHR13439">
    <property type="entry name" value="CT120 PROTEIN"/>
    <property type="match status" value="1"/>
</dbReference>
<proteinExistence type="predicted"/>
<keyword evidence="9" id="KW-1185">Reference proteome</keyword>
<dbReference type="PROSITE" id="PS50922">
    <property type="entry name" value="TLC"/>
    <property type="match status" value="1"/>
</dbReference>
<comment type="subcellular location">
    <subcellularLocation>
        <location evidence="1">Membrane</location>
        <topology evidence="1">Multi-pass membrane protein</topology>
    </subcellularLocation>
</comment>
<feature type="transmembrane region" description="Helical" evidence="6">
    <location>
        <begin position="150"/>
        <end position="171"/>
    </location>
</feature>
<dbReference type="GO" id="GO:0005783">
    <property type="term" value="C:endoplasmic reticulum"/>
    <property type="evidence" value="ECO:0000318"/>
    <property type="project" value="GO_Central"/>
</dbReference>
<accession>A0A0K9PB86</accession>
<dbReference type="InterPro" id="IPR006634">
    <property type="entry name" value="TLC-dom"/>
</dbReference>
<dbReference type="PANTHER" id="PTHR13439:SF0">
    <property type="entry name" value="TOPOISOMERASE I DAMAGE AFFECTED PROTEIN 4"/>
    <property type="match status" value="1"/>
</dbReference>
<evidence type="ECO:0000256" key="1">
    <source>
        <dbReference type="ARBA" id="ARBA00004141"/>
    </source>
</evidence>
<organism evidence="8 9">
    <name type="scientific">Zostera marina</name>
    <name type="common">Eelgrass</name>
    <dbReference type="NCBI Taxonomy" id="29655"/>
    <lineage>
        <taxon>Eukaryota</taxon>
        <taxon>Viridiplantae</taxon>
        <taxon>Streptophyta</taxon>
        <taxon>Embryophyta</taxon>
        <taxon>Tracheophyta</taxon>
        <taxon>Spermatophyta</taxon>
        <taxon>Magnoliopsida</taxon>
        <taxon>Liliopsida</taxon>
        <taxon>Zosteraceae</taxon>
        <taxon>Zostera</taxon>
    </lineage>
</organism>
<dbReference type="Proteomes" id="UP000036987">
    <property type="component" value="Unassembled WGS sequence"/>
</dbReference>
<dbReference type="EMBL" id="LFYR01001032">
    <property type="protein sequence ID" value="KMZ65517.1"/>
    <property type="molecule type" value="Genomic_DNA"/>
</dbReference>
<evidence type="ECO:0000256" key="6">
    <source>
        <dbReference type="SAM" id="Phobius"/>
    </source>
</evidence>
<evidence type="ECO:0000259" key="7">
    <source>
        <dbReference type="PROSITE" id="PS50922"/>
    </source>
</evidence>
<reference evidence="9" key="1">
    <citation type="journal article" date="2016" name="Nature">
        <title>The genome of the seagrass Zostera marina reveals angiosperm adaptation to the sea.</title>
        <authorList>
            <person name="Olsen J.L."/>
            <person name="Rouze P."/>
            <person name="Verhelst B."/>
            <person name="Lin Y.-C."/>
            <person name="Bayer T."/>
            <person name="Collen J."/>
            <person name="Dattolo E."/>
            <person name="De Paoli E."/>
            <person name="Dittami S."/>
            <person name="Maumus F."/>
            <person name="Michel G."/>
            <person name="Kersting A."/>
            <person name="Lauritano C."/>
            <person name="Lohaus R."/>
            <person name="Toepel M."/>
            <person name="Tonon T."/>
            <person name="Vanneste K."/>
            <person name="Amirebrahimi M."/>
            <person name="Brakel J."/>
            <person name="Bostroem C."/>
            <person name="Chovatia M."/>
            <person name="Grimwood J."/>
            <person name="Jenkins J.W."/>
            <person name="Jueterbock A."/>
            <person name="Mraz A."/>
            <person name="Stam W.T."/>
            <person name="Tice H."/>
            <person name="Bornberg-Bauer E."/>
            <person name="Green P.J."/>
            <person name="Pearson G.A."/>
            <person name="Procaccini G."/>
            <person name="Duarte C.M."/>
            <person name="Schmutz J."/>
            <person name="Reusch T.B.H."/>
            <person name="Van de Peer Y."/>
        </authorList>
    </citation>
    <scope>NUCLEOTIDE SEQUENCE [LARGE SCALE GENOMIC DNA]</scope>
    <source>
        <strain evidence="9">cv. Finnish</strain>
    </source>
</reference>
<protein>
    <submittedName>
        <fullName evidence="8">Transmembrane protein 56</fullName>
    </submittedName>
</protein>
<keyword evidence="4 5" id="KW-0472">Membrane</keyword>
<evidence type="ECO:0000256" key="4">
    <source>
        <dbReference type="ARBA" id="ARBA00023136"/>
    </source>
</evidence>
<dbReference type="Pfam" id="PF03798">
    <property type="entry name" value="TRAM_LAG1_CLN8"/>
    <property type="match status" value="1"/>
</dbReference>
<evidence type="ECO:0000313" key="8">
    <source>
        <dbReference type="EMBL" id="KMZ65517.1"/>
    </source>
</evidence>
<gene>
    <name evidence="8" type="ORF">ZOSMA_31G01050</name>
</gene>
<dbReference type="AlphaFoldDB" id="A0A0K9PB86"/>
<keyword evidence="2 5" id="KW-0812">Transmembrane</keyword>
<dbReference type="OrthoDB" id="10266980at2759"/>
<evidence type="ECO:0000256" key="3">
    <source>
        <dbReference type="ARBA" id="ARBA00022989"/>
    </source>
</evidence>
<feature type="transmembrane region" description="Helical" evidence="6">
    <location>
        <begin position="12"/>
        <end position="39"/>
    </location>
</feature>
<sequence>MSANFGQTQHVLWLSSILSGVIMCRTVYLTTGFLSSLYIKDYGRLNQGEKMEWKNRGFSSFHAILVSSVSFYLVFYSNDFRDSPHDSVSIVFRRCSLSDTMFGISLGYFASDLGMILWLFPALGGKEYLLHHGISIYSIALALITGEGHVYILMALISECSTPLMNIRWYLDVAGHKNSKIYLYNGFAMFFGWLFARIILFIYILTDMYIHLDQIRMVVPIAFYSLLFLFPVLTGMNVYWFWKILHGLFKTISKRHVN</sequence>
<name>A0A0K9PB86_ZOSMR</name>
<feature type="transmembrane region" description="Helical" evidence="6">
    <location>
        <begin position="217"/>
        <end position="242"/>
    </location>
</feature>
<evidence type="ECO:0000256" key="2">
    <source>
        <dbReference type="ARBA" id="ARBA00022692"/>
    </source>
</evidence>
<feature type="transmembrane region" description="Helical" evidence="6">
    <location>
        <begin position="60"/>
        <end position="77"/>
    </location>
</feature>
<feature type="transmembrane region" description="Helical" evidence="6">
    <location>
        <begin position="183"/>
        <end position="205"/>
    </location>
</feature>
<evidence type="ECO:0000256" key="5">
    <source>
        <dbReference type="PROSITE-ProRule" id="PRU00205"/>
    </source>
</evidence>
<dbReference type="InterPro" id="IPR050846">
    <property type="entry name" value="TLCD"/>
</dbReference>
<keyword evidence="3 6" id="KW-1133">Transmembrane helix</keyword>
<feature type="transmembrane region" description="Helical" evidence="6">
    <location>
        <begin position="101"/>
        <end position="121"/>
    </location>
</feature>
<feature type="domain" description="TLC" evidence="7">
    <location>
        <begin position="48"/>
        <end position="253"/>
    </location>
</feature>
<dbReference type="GO" id="GO:0016020">
    <property type="term" value="C:membrane"/>
    <property type="evidence" value="ECO:0007669"/>
    <property type="project" value="UniProtKB-SubCell"/>
</dbReference>
<dbReference type="SMART" id="SM00724">
    <property type="entry name" value="TLC"/>
    <property type="match status" value="1"/>
</dbReference>
<comment type="caution">
    <text evidence="8">The sequence shown here is derived from an EMBL/GenBank/DDBJ whole genome shotgun (WGS) entry which is preliminary data.</text>
</comment>
<dbReference type="GO" id="GO:0055088">
    <property type="term" value="P:lipid homeostasis"/>
    <property type="evidence" value="ECO:0000318"/>
    <property type="project" value="GO_Central"/>
</dbReference>
<dbReference type="OMA" id="FLFYHIW"/>
<dbReference type="STRING" id="29655.A0A0K9PB86"/>